<dbReference type="EMBL" id="JAAGWD010000001">
    <property type="protein sequence ID" value="NEM96917.1"/>
    <property type="molecule type" value="Genomic_DNA"/>
</dbReference>
<dbReference type="Proteomes" id="UP000474777">
    <property type="component" value="Unassembled WGS sequence"/>
</dbReference>
<keyword evidence="3" id="KW-1185">Reference proteome</keyword>
<gene>
    <name evidence="2" type="ORF">GXP69_04350</name>
</gene>
<protein>
    <recommendedName>
        <fullName evidence="4">DUF4932 domain-containing protein</fullName>
    </recommendedName>
</protein>
<name>A0A6B3LTM0_9BACT</name>
<proteinExistence type="predicted"/>
<accession>A0A6B3LTM0</accession>
<dbReference type="AlphaFoldDB" id="A0A6B3LTM0"/>
<dbReference type="RefSeq" id="WP_163912715.1">
    <property type="nucleotide sequence ID" value="NZ_JAAGWD010000001.1"/>
</dbReference>
<comment type="caution">
    <text evidence="2">The sequence shown here is derived from an EMBL/GenBank/DDBJ whole genome shotgun (WGS) entry which is preliminary data.</text>
</comment>
<dbReference type="PROSITE" id="PS51257">
    <property type="entry name" value="PROKAR_LIPOPROTEIN"/>
    <property type="match status" value="1"/>
</dbReference>
<reference evidence="2 3" key="1">
    <citation type="submission" date="2020-02" db="EMBL/GenBank/DDBJ databases">
        <authorList>
            <person name="Kim M.K."/>
        </authorList>
    </citation>
    <scope>NUCLEOTIDE SEQUENCE [LARGE SCALE GENOMIC DNA]</scope>
    <source>
        <strain evidence="2 3">BT327</strain>
    </source>
</reference>
<feature type="signal peptide" evidence="1">
    <location>
        <begin position="1"/>
        <end position="22"/>
    </location>
</feature>
<keyword evidence="1" id="KW-0732">Signal</keyword>
<feature type="chain" id="PRO_5025493476" description="DUF4932 domain-containing protein" evidence="1">
    <location>
        <begin position="23"/>
        <end position="391"/>
    </location>
</feature>
<evidence type="ECO:0000256" key="1">
    <source>
        <dbReference type="SAM" id="SignalP"/>
    </source>
</evidence>
<evidence type="ECO:0008006" key="4">
    <source>
        <dbReference type="Google" id="ProtNLM"/>
    </source>
</evidence>
<organism evidence="2 3">
    <name type="scientific">Pontibacter burrus</name>
    <dbReference type="NCBI Taxonomy" id="2704466"/>
    <lineage>
        <taxon>Bacteria</taxon>
        <taxon>Pseudomonadati</taxon>
        <taxon>Bacteroidota</taxon>
        <taxon>Cytophagia</taxon>
        <taxon>Cytophagales</taxon>
        <taxon>Hymenobacteraceae</taxon>
        <taxon>Pontibacter</taxon>
    </lineage>
</organism>
<evidence type="ECO:0000313" key="2">
    <source>
        <dbReference type="EMBL" id="NEM96917.1"/>
    </source>
</evidence>
<sequence>MKTIRFSLPVIFVVLFSCSAFGQVKPAITARIDTTRSEVKAVYQLIGNYFNSSPDSVYQNPYWNEQEVNYYYKQQNGNFDLAAHFLFAHMNAKQLFSTFKPTVLSIEPAGEKYVARILLAADTVQQWMVDYKMNPPFLLRYYAARDKTGTWKLENTWSNELSRWGNYKTKWVTFYYPPTFNFSAANAEKASRFVEDVVARMELKEARPFDFYVMSSEEELGRLHNLDYWLSYSTGFTQKLYNRALSAKGREEHLHEFVHMVYPLLQNHFLAEGVATWLGGVDGYTPFQETLHAVSKDIYENHPNVTFHDLYSNKFRYATEQSPRYVAGAVVYQLVYEERGLQGIRQFEKSQNTYESLIKTFASVMKMKESKVEGFLTNYIRQYHLTGGAKS</sequence>
<evidence type="ECO:0000313" key="3">
    <source>
        <dbReference type="Proteomes" id="UP000474777"/>
    </source>
</evidence>